<gene>
    <name evidence="1" type="ORF">DSO57_1036810</name>
</gene>
<dbReference type="EMBL" id="QTSX02007468">
    <property type="protein sequence ID" value="KAJ9048256.1"/>
    <property type="molecule type" value="Genomic_DNA"/>
</dbReference>
<evidence type="ECO:0000313" key="1">
    <source>
        <dbReference type="EMBL" id="KAJ9048256.1"/>
    </source>
</evidence>
<organism evidence="1 2">
    <name type="scientific">Entomophthora muscae</name>
    <dbReference type="NCBI Taxonomy" id="34485"/>
    <lineage>
        <taxon>Eukaryota</taxon>
        <taxon>Fungi</taxon>
        <taxon>Fungi incertae sedis</taxon>
        <taxon>Zoopagomycota</taxon>
        <taxon>Entomophthoromycotina</taxon>
        <taxon>Entomophthoromycetes</taxon>
        <taxon>Entomophthorales</taxon>
        <taxon>Entomophthoraceae</taxon>
        <taxon>Entomophthora</taxon>
    </lineage>
</organism>
<name>A0ACC2RDS8_9FUNG</name>
<reference evidence="1" key="1">
    <citation type="submission" date="2022-04" db="EMBL/GenBank/DDBJ databases">
        <title>Genome of the entomopathogenic fungus Entomophthora muscae.</title>
        <authorList>
            <person name="Elya C."/>
            <person name="Lovett B.R."/>
            <person name="Lee E."/>
            <person name="Macias A.M."/>
            <person name="Hajek A.E."/>
            <person name="De Bivort B.L."/>
            <person name="Kasson M.T."/>
            <person name="De Fine Licht H.H."/>
            <person name="Stajich J.E."/>
        </authorList>
    </citation>
    <scope>NUCLEOTIDE SEQUENCE</scope>
    <source>
        <strain evidence="1">Berkeley</strain>
    </source>
</reference>
<comment type="caution">
    <text evidence="1">The sequence shown here is derived from an EMBL/GenBank/DDBJ whole genome shotgun (WGS) entry which is preliminary data.</text>
</comment>
<keyword evidence="2" id="KW-1185">Reference proteome</keyword>
<dbReference type="Proteomes" id="UP001165960">
    <property type="component" value="Unassembled WGS sequence"/>
</dbReference>
<protein>
    <submittedName>
        <fullName evidence="1">Uncharacterized protein</fullName>
    </submittedName>
</protein>
<evidence type="ECO:0000313" key="2">
    <source>
        <dbReference type="Proteomes" id="UP001165960"/>
    </source>
</evidence>
<sequence>MTTTAHIPKFKEGPQKKSKKADYSKVSFDYSSLDSPKKQAFRAKSSHVKSKLPCLFVADDKLDSKVLCNTSTEDQEMDSKESEGEGCNCSKSTQTDYPSFPKKTYVDASTQTDSTFSMPKKKKGAGEHVIVSKVPEEANISPKEAKPKKKKAKGLFPKLYSEAQIKKGLSEATLFQGVLRVNPKYPSQAYVTIPGFDNDVFICSRKLRNRSLNGDVVTICILTQAEIEEINDNIPTNVVENENKFGKVIGITPKTSERFHVGVFTPSENSKSFVLFKPADKCIPFITIPSEQVPKQILEDPETCAVTLFLIKIDGWLLNSPSPSGSIIRELGPADDLGVGSDAILAECPMAASQFSEKSLDSLPQLPFSFDSLDLSQWKDLRSLPCLTIDPPTARDLDDALSIKKLPDGNFRVWVHIADVSYFVPEGSALDIEAYQRSSTIYLVDKSIPMLPKVLTHDLCSLNPRVDRLALSFSWTVDPDANILASSYCRSIIHSRAKLSYADAQLLIDAGDINHLDLEGYHIDDLRNDLHELLRLSKILRSRRFEQGAMNLGSRHLSFKLEDAKPSQVKEDVSLDSNRLVEEFMLLANRTAAEKLLESFPSQAILRRHQPPKRNPLPDLINMAMRLKIPLEPLPTTIQQFFKALPTPEVDELMRFHAIRSMQRASYVCAGVIDDYSHFALGIPCYTHFTSPIRRYTDILVHRMLLDALSDTAVVSSKEELAAKAAHCSEQKDRICLAQDASSHLYLAHCFQAMLQAAQAAQLPEEATVVALDEAWMDLAIPKYRINRRIHFKDLPLSKVHTTRYNTTLFWLDVPASPKFEANTLDNELCEDSPQDSVSIELTADEACAPQELQLLSKVSVAISVNLKVFPATIALSVLNPMSL</sequence>
<proteinExistence type="predicted"/>
<accession>A0ACC2RDS8</accession>